<evidence type="ECO:0000313" key="1">
    <source>
        <dbReference type="EMBL" id="OEJ13036.1"/>
    </source>
</evidence>
<reference evidence="1 2" key="1">
    <citation type="submission" date="2016-08" db="EMBL/GenBank/DDBJ databases">
        <title>Characterization and recognition of Brachyspira hampsonii sp. nov., a novel intestinal spirochete that is pathogenic to pigs.</title>
        <authorList>
            <person name="Mirajkar N."/>
            <person name="La T."/>
            <person name="Phillips N."/>
            <person name="Hampson D."/>
            <person name="Gebhart C."/>
        </authorList>
    </citation>
    <scope>NUCLEOTIDE SEQUENCE [LARGE SCALE GENOMIC DNA]</scope>
    <source>
        <strain evidence="1 2">P280/1</strain>
    </source>
</reference>
<dbReference type="RefSeq" id="WP_069727630.1">
    <property type="nucleotide sequence ID" value="NZ_MDCO01000015.1"/>
</dbReference>
<dbReference type="AlphaFoldDB" id="A0A1E5NA35"/>
<proteinExistence type="predicted"/>
<evidence type="ECO:0000313" key="2">
    <source>
        <dbReference type="Proteomes" id="UP000095247"/>
    </source>
</evidence>
<accession>A0A1E5NA35</accession>
<gene>
    <name evidence="1" type="ORF">BFL38_00270</name>
</gene>
<protein>
    <submittedName>
        <fullName evidence="1">Uncharacterized protein</fullName>
    </submittedName>
</protein>
<sequence>MNKNKIVYNTQNIHELINCNSDTIYVPSNVIFTPSAMDIIRSKRIKIVYGDENCNCGSNKIADNNNDTAEIVKQTIKILVNKCNITDEKIIKNVIVEVLKRINS</sequence>
<name>A0A1E5NA35_9SPIR</name>
<organism evidence="1 2">
    <name type="scientific">Brachyspira hampsonii</name>
    <dbReference type="NCBI Taxonomy" id="1287055"/>
    <lineage>
        <taxon>Bacteria</taxon>
        <taxon>Pseudomonadati</taxon>
        <taxon>Spirochaetota</taxon>
        <taxon>Spirochaetia</taxon>
        <taxon>Brachyspirales</taxon>
        <taxon>Brachyspiraceae</taxon>
        <taxon>Brachyspira</taxon>
    </lineage>
</organism>
<dbReference type="EMBL" id="MDCO01000015">
    <property type="protein sequence ID" value="OEJ13036.1"/>
    <property type="molecule type" value="Genomic_DNA"/>
</dbReference>
<dbReference type="Proteomes" id="UP000095247">
    <property type="component" value="Unassembled WGS sequence"/>
</dbReference>
<comment type="caution">
    <text evidence="1">The sequence shown here is derived from an EMBL/GenBank/DDBJ whole genome shotgun (WGS) entry which is preliminary data.</text>
</comment>